<evidence type="ECO:0000256" key="10">
    <source>
        <dbReference type="ARBA" id="ARBA00022694"/>
    </source>
</evidence>
<comment type="caution">
    <text evidence="17">The sequence shown here is derived from an EMBL/GenBank/DDBJ whole genome shotgun (WGS) entry which is preliminary data.</text>
</comment>
<dbReference type="PANTHER" id="PTHR46529">
    <property type="entry name" value="TRNA WYBUTOSINE-SYNTHESIZING PROTEIN 4"/>
    <property type="match status" value="1"/>
</dbReference>
<organism evidence="17 18">
    <name type="scientific">Cadophora malorum</name>
    <dbReference type="NCBI Taxonomy" id="108018"/>
    <lineage>
        <taxon>Eukaryota</taxon>
        <taxon>Fungi</taxon>
        <taxon>Dikarya</taxon>
        <taxon>Ascomycota</taxon>
        <taxon>Pezizomycotina</taxon>
        <taxon>Leotiomycetes</taxon>
        <taxon>Helotiales</taxon>
        <taxon>Ploettnerulaceae</taxon>
        <taxon>Cadophora</taxon>
    </lineage>
</organism>
<dbReference type="Gene3D" id="2.60.120.650">
    <property type="entry name" value="Cupin"/>
    <property type="match status" value="1"/>
</dbReference>
<keyword evidence="7" id="KW-0489">Methyltransferase</keyword>
<evidence type="ECO:0000256" key="6">
    <source>
        <dbReference type="ARBA" id="ARBA00018045"/>
    </source>
</evidence>
<protein>
    <recommendedName>
        <fullName evidence="6">tRNA wybutosine-synthesizing protein 4</fullName>
        <ecNumber evidence="5">2.1.1.290</ecNumber>
        <ecNumber evidence="4">2.3.1.231</ecNumber>
    </recommendedName>
    <alternativeName>
        <fullName evidence="13">Leucine carboxyl methyltransferase 2</fullName>
    </alternativeName>
    <alternativeName>
        <fullName evidence="14">tRNA(Phe) (7-(3-amino-3-(methoxycarbonyl)propyl)wyosine(37)-N)-methoxycarbonyltransferase</fullName>
    </alternativeName>
    <alternativeName>
        <fullName evidence="12">tRNA(Phe) (7-(3-amino-3-carboxypropyl)wyosine(37)-O)-methyltransferase</fullName>
    </alternativeName>
</protein>
<name>A0A8H7W3Q9_9HELO</name>
<dbReference type="SUPFAM" id="SSF117281">
    <property type="entry name" value="Kelch motif"/>
    <property type="match status" value="1"/>
</dbReference>
<keyword evidence="9" id="KW-0949">S-adenosyl-L-methionine</keyword>
<sequence length="1041" mass="116747">MAKAIRGWLQFAASKKPPYPSLANRTHVNLRQTNNSSIVSKRSVERLYFPTEAHFLRYFVKKPQRRSPLINRGYWLRMKAIDQVVRQFLEQDCEKQKVVINLGCGYDPLPWQCLERYPAASKGVKFVDIDYKDLMLKKRAVVRSITELNSMLTNVEVSEDGVLFRSDQYIQLGCDLRDLGALNRVLEDVVDVKKSSILFTAEVSITYMNVEAADALIQWAGKLPEARFCLLEQLIPDGEGHPFSRTMMAHFDKLRTALGAVRKYPTEEAQKGRFEGLGWPRVAVRNLWQLWSSPDFATSEERMALDSIEPFDEWEEFALFGCHYFLLVAESTSRLAQASGLTNAPDSDIFKQSKSLVGLSDVVETTSRLEARYSEYPKNHGFRRFAAAMSTRSSGGFNGRRGVFGGMGLTTRTDSCDEYGIDQVEFQALKPQGSAVAPSSRMCHTITDIGDVSLLVGGRRSPDNASRECWLFHKWLNTWERVDDLPFPLYRHQATSLGVGYVLISTGRIDSRSISEDYLMWHRHMGWTKCELEGTRPSPSYGAVFLSTAAESSVDISRPISGVLAGGISIDSCLVQQVWRWELTGISEQKPIINFHMFPYFNGLQLITRFGASAIYHGDQLYVTGGVIKNCMLKSSEEVCALNIHGNPVSVKNIPINFAPRPLLIGSTIFGAGDSLIITGGSAVCFSFGTFWNKGSYTITYPDSTRKYVHRSAKPAETWRLTRTIAAEVQTKSPEMPKSTGPVSIVSVMRTELETAADFNRILESSAPAIIEKADVGSCLTKWTMEYLKEKVGLEREVIVHEASTKHMDFKSKNFSYATKQFGAFMDQIQEGERLYLRSLSTDRPAEQPADISKDFPSIAADFQLPPELELVTENMHSSPLRISGPVNMWLHYDVMANVYCQIQGSKRLLLFPPSDVKYLGFEPGSSSSQLNVFEGLNTSRLAGTHPHEALLQPGDILFLPSLWLHTASPTSGVSIAVNVFFRNLSVGYAAGKDVYGNRDLQAYEKGRQDIAKIIKSFDSLPRDVRGFYLQRLADELKDRI</sequence>
<dbReference type="GO" id="GO:0008175">
    <property type="term" value="F:tRNA methyltransferase activity"/>
    <property type="evidence" value="ECO:0007669"/>
    <property type="project" value="TreeGrafter"/>
</dbReference>
<dbReference type="InterPro" id="IPR029063">
    <property type="entry name" value="SAM-dependent_MTases_sf"/>
</dbReference>
<keyword evidence="10" id="KW-0819">tRNA processing</keyword>
<dbReference type="PANTHER" id="PTHR46529:SF1">
    <property type="entry name" value="TRNA WYBUTOSINE-SYNTHESIZING PROTEIN 4"/>
    <property type="match status" value="1"/>
</dbReference>
<dbReference type="AlphaFoldDB" id="A0A8H7W3Q9"/>
<evidence type="ECO:0000256" key="8">
    <source>
        <dbReference type="ARBA" id="ARBA00022679"/>
    </source>
</evidence>
<evidence type="ECO:0000259" key="16">
    <source>
        <dbReference type="PROSITE" id="PS51184"/>
    </source>
</evidence>
<comment type="similarity">
    <text evidence="3">Belongs to the methyltransferase superfamily. LCMT family.</text>
</comment>
<evidence type="ECO:0000256" key="7">
    <source>
        <dbReference type="ARBA" id="ARBA00022603"/>
    </source>
</evidence>
<dbReference type="OrthoDB" id="47172at2759"/>
<dbReference type="SUPFAM" id="SSF51197">
    <property type="entry name" value="Clavaminate synthase-like"/>
    <property type="match status" value="1"/>
</dbReference>
<evidence type="ECO:0000256" key="4">
    <source>
        <dbReference type="ARBA" id="ARBA00012155"/>
    </source>
</evidence>
<dbReference type="InterPro" id="IPR003347">
    <property type="entry name" value="JmjC_dom"/>
</dbReference>
<evidence type="ECO:0000313" key="17">
    <source>
        <dbReference type="EMBL" id="KAG4414057.1"/>
    </source>
</evidence>
<evidence type="ECO:0000313" key="18">
    <source>
        <dbReference type="Proteomes" id="UP000664132"/>
    </source>
</evidence>
<dbReference type="SUPFAM" id="SSF53335">
    <property type="entry name" value="S-adenosyl-L-methionine-dependent methyltransferases"/>
    <property type="match status" value="1"/>
</dbReference>
<dbReference type="Pfam" id="PF13621">
    <property type="entry name" value="Cupin_8"/>
    <property type="match status" value="1"/>
</dbReference>
<comment type="pathway">
    <text evidence="2">tRNA modification; wybutosine-tRNA(Phe) biosynthesis.</text>
</comment>
<evidence type="ECO:0000256" key="3">
    <source>
        <dbReference type="ARBA" id="ARBA00010703"/>
    </source>
</evidence>
<comment type="catalytic activity">
    <reaction evidence="1">
        <text>7-[(3S)-3-amino-3-carboxypropyl]wyosine(37) in tRNA(Phe) + S-adenosyl-L-methionine = 7-[(3S)-(3-amino-3-methoxycarbonyl)propyl]wyosine(37) in tRNA(Phe) + S-adenosyl-L-homocysteine</text>
        <dbReference type="Rhea" id="RHEA:36903"/>
        <dbReference type="Rhea" id="RHEA-COMP:10379"/>
        <dbReference type="Rhea" id="RHEA-COMP:11844"/>
        <dbReference type="ChEBI" id="CHEBI:57856"/>
        <dbReference type="ChEBI" id="CHEBI:59789"/>
        <dbReference type="ChEBI" id="CHEBI:73543"/>
        <dbReference type="ChEBI" id="CHEBI:74275"/>
        <dbReference type="EC" id="2.1.1.290"/>
    </reaction>
</comment>
<reference evidence="17" key="1">
    <citation type="submission" date="2021-02" db="EMBL/GenBank/DDBJ databases">
        <title>Genome sequence Cadophora malorum strain M34.</title>
        <authorList>
            <person name="Stefanovic E."/>
            <person name="Vu D."/>
            <person name="Scully C."/>
            <person name="Dijksterhuis J."/>
            <person name="Roader J."/>
            <person name="Houbraken J."/>
        </authorList>
    </citation>
    <scope>NUCLEOTIDE SEQUENCE</scope>
    <source>
        <strain evidence="17">M34</strain>
    </source>
</reference>
<dbReference type="EC" id="2.3.1.231" evidence="4"/>
<dbReference type="PROSITE" id="PS51184">
    <property type="entry name" value="JMJC"/>
    <property type="match status" value="1"/>
</dbReference>
<evidence type="ECO:0000256" key="14">
    <source>
        <dbReference type="ARBA" id="ARBA00030847"/>
    </source>
</evidence>
<proteinExistence type="inferred from homology"/>
<evidence type="ECO:0000256" key="1">
    <source>
        <dbReference type="ARBA" id="ARBA00001806"/>
    </source>
</evidence>
<dbReference type="Proteomes" id="UP000664132">
    <property type="component" value="Unassembled WGS sequence"/>
</dbReference>
<comment type="function">
    <text evidence="11">Probable S-adenosyl-L-methionine-dependent methyltransferase that acts as a component of the wybutosine biosynthesis pathway. Wybutosine is a hyper modified guanosine with a tricyclic base found at the 3'-position adjacent to the anticodon of eukaryotic phenylalanine tRNA. May methylate the carboxyl group of leucine residues to form alpha-leucine ester residues.</text>
</comment>
<gene>
    <name evidence="17" type="ORF">IFR04_012801</name>
</gene>
<dbReference type="Gene3D" id="6.10.140.1470">
    <property type="match status" value="1"/>
</dbReference>
<dbReference type="FunFam" id="2.60.120.650:FF:000043">
    <property type="entry name" value="tRNA wybutosine-synthesizing protein 4"/>
    <property type="match status" value="1"/>
</dbReference>
<evidence type="ECO:0000256" key="5">
    <source>
        <dbReference type="ARBA" id="ARBA00012779"/>
    </source>
</evidence>
<dbReference type="InterPro" id="IPR015915">
    <property type="entry name" value="Kelch-typ_b-propeller"/>
</dbReference>
<evidence type="ECO:0000256" key="2">
    <source>
        <dbReference type="ARBA" id="ARBA00004797"/>
    </source>
</evidence>
<feature type="domain" description="JmjC" evidence="16">
    <location>
        <begin position="845"/>
        <end position="999"/>
    </location>
</feature>
<dbReference type="InterPro" id="IPR007213">
    <property type="entry name" value="Ppm1/Ppm2/Tcmp"/>
</dbReference>
<evidence type="ECO:0000256" key="13">
    <source>
        <dbReference type="ARBA" id="ARBA00030231"/>
    </source>
</evidence>
<dbReference type="EC" id="2.1.1.290" evidence="5"/>
<dbReference type="Pfam" id="PF13418">
    <property type="entry name" value="Beta-prop_TYW4"/>
    <property type="match status" value="1"/>
</dbReference>
<evidence type="ECO:0000256" key="15">
    <source>
        <dbReference type="ARBA" id="ARBA00049250"/>
    </source>
</evidence>
<dbReference type="UniPathway" id="UPA00375"/>
<dbReference type="EMBL" id="JAFJYH010000283">
    <property type="protein sequence ID" value="KAG4414057.1"/>
    <property type="molecule type" value="Genomic_DNA"/>
</dbReference>
<keyword evidence="8" id="KW-0808">Transferase</keyword>
<dbReference type="InterPro" id="IPR041667">
    <property type="entry name" value="Cupin_8"/>
</dbReference>
<evidence type="ECO:0000256" key="11">
    <source>
        <dbReference type="ARBA" id="ARBA00025588"/>
    </source>
</evidence>
<dbReference type="GO" id="GO:0031591">
    <property type="term" value="P:wybutosine biosynthetic process"/>
    <property type="evidence" value="ECO:0007669"/>
    <property type="project" value="TreeGrafter"/>
</dbReference>
<comment type="catalytic activity">
    <reaction evidence="15">
        <text>7-[(3S)-(3-amino-3-methoxycarbonyl)propyl]wyosine(37) in tRNA(Phe) + S-adenosyl-L-methionine + CO2 = wybutosine(37) in tRNA(Phe) + S-adenosyl-L-homocysteine + 2 H(+)</text>
        <dbReference type="Rhea" id="RHEA:37119"/>
        <dbReference type="Rhea" id="RHEA-COMP:11844"/>
        <dbReference type="Rhea" id="RHEA-COMP:11847"/>
        <dbReference type="ChEBI" id="CHEBI:15378"/>
        <dbReference type="ChEBI" id="CHEBI:16526"/>
        <dbReference type="ChEBI" id="CHEBI:57856"/>
        <dbReference type="ChEBI" id="CHEBI:59789"/>
        <dbReference type="ChEBI" id="CHEBI:73544"/>
        <dbReference type="ChEBI" id="CHEBI:74275"/>
        <dbReference type="EC" id="2.3.1.231"/>
    </reaction>
</comment>
<dbReference type="SMART" id="SM00558">
    <property type="entry name" value="JmjC"/>
    <property type="match status" value="1"/>
</dbReference>
<keyword evidence="18" id="KW-1185">Reference proteome</keyword>
<dbReference type="GO" id="GO:0030488">
    <property type="term" value="P:tRNA methylation"/>
    <property type="evidence" value="ECO:0007669"/>
    <property type="project" value="TreeGrafter"/>
</dbReference>
<dbReference type="Pfam" id="PF04072">
    <property type="entry name" value="LCM"/>
    <property type="match status" value="1"/>
</dbReference>
<dbReference type="Gene3D" id="3.40.50.150">
    <property type="entry name" value="Vaccinia Virus protein VP39"/>
    <property type="match status" value="1"/>
</dbReference>
<evidence type="ECO:0000256" key="9">
    <source>
        <dbReference type="ARBA" id="ARBA00022691"/>
    </source>
</evidence>
<evidence type="ECO:0000256" key="12">
    <source>
        <dbReference type="ARBA" id="ARBA00029750"/>
    </source>
</evidence>
<dbReference type="Gene3D" id="2.120.10.80">
    <property type="entry name" value="Kelch-type beta propeller"/>
    <property type="match status" value="1"/>
</dbReference>
<accession>A0A8H7W3Q9</accession>